<feature type="region of interest" description="Disordered" evidence="6">
    <location>
        <begin position="417"/>
        <end position="443"/>
    </location>
</feature>
<evidence type="ECO:0000313" key="10">
    <source>
        <dbReference type="Proteomes" id="UP000258309"/>
    </source>
</evidence>
<feature type="transmembrane region" description="Helical" evidence="7">
    <location>
        <begin position="341"/>
        <end position="365"/>
    </location>
</feature>
<evidence type="ECO:0000313" key="9">
    <source>
        <dbReference type="EMBL" id="RFU29596.1"/>
    </source>
</evidence>
<keyword evidence="2 7" id="KW-0812">Transmembrane</keyword>
<dbReference type="Proteomes" id="UP000258309">
    <property type="component" value="Unassembled WGS sequence"/>
</dbReference>
<feature type="non-terminal residue" evidence="9">
    <location>
        <position position="1"/>
    </location>
</feature>
<evidence type="ECO:0000256" key="4">
    <source>
        <dbReference type="ARBA" id="ARBA00023136"/>
    </source>
</evidence>
<dbReference type="PANTHER" id="PTHR33048:SF146">
    <property type="entry name" value="INTEGRAL MEMBRANE PROTEIN"/>
    <property type="match status" value="1"/>
</dbReference>
<evidence type="ECO:0000256" key="2">
    <source>
        <dbReference type="ARBA" id="ARBA00022692"/>
    </source>
</evidence>
<accession>A0A3E2H864</accession>
<dbReference type="GO" id="GO:0016020">
    <property type="term" value="C:membrane"/>
    <property type="evidence" value="ECO:0007669"/>
    <property type="project" value="UniProtKB-SubCell"/>
</dbReference>
<evidence type="ECO:0000256" key="3">
    <source>
        <dbReference type="ARBA" id="ARBA00022989"/>
    </source>
</evidence>
<sequence length="443" mass="49537">MLEHPRDRASRLASHISSARLNDLANRFWYSTVRTWTKGPVRHTKEATAQNRDAQTLARMEPFVPGHAGNMPSDRQYLVPGIVLSIEETIMVSQNISQTADRNALIITIVLSCVFVIARGVARYRKTRSFPLAIEDLFLLLALASFIGMAGVYLYCLPILFRSEAIGAGKERPYHGFKDDMTNMLHGFLAAQLIFWLSLWSVKLSLLFLFRKLTIGLPDYIYIWTGIMVFTVLSFVGCVISGFTSCSSLHAWFTAGACETARDATAKKASLYYSLAVDLLTDLLIMVIPIKLLWTLRISTFEKLSVGFAFSVGIITMIIAIIRVVSLDNSVQNGEVNTSWLILWAAIEVCVAILVGCLPAFAIFVRTQMTSTRRPTFSYDPSSTSYIRDGRHLNSSKRSRGRSESFLLNDIDPNQVRENIHDPSMTNNGGVSWTEVTARGRRP</sequence>
<feature type="transmembrane region" description="Helical" evidence="7">
    <location>
        <begin position="104"/>
        <end position="122"/>
    </location>
</feature>
<dbReference type="OrthoDB" id="444631at2759"/>
<dbReference type="PANTHER" id="PTHR33048">
    <property type="entry name" value="PTH11-LIKE INTEGRAL MEMBRANE PROTEIN (AFU_ORTHOLOGUE AFUA_5G11245)"/>
    <property type="match status" value="1"/>
</dbReference>
<evidence type="ECO:0000256" key="1">
    <source>
        <dbReference type="ARBA" id="ARBA00004141"/>
    </source>
</evidence>
<feature type="transmembrane region" description="Helical" evidence="7">
    <location>
        <begin position="221"/>
        <end position="243"/>
    </location>
</feature>
<keyword evidence="3 7" id="KW-1133">Transmembrane helix</keyword>
<keyword evidence="10" id="KW-1185">Reference proteome</keyword>
<dbReference type="STRING" id="5539.A0A3E2H864"/>
<protein>
    <recommendedName>
        <fullName evidence="8">Rhodopsin domain-containing protein</fullName>
    </recommendedName>
</protein>
<feature type="transmembrane region" description="Helical" evidence="7">
    <location>
        <begin position="188"/>
        <end position="209"/>
    </location>
</feature>
<dbReference type="InterPro" id="IPR049326">
    <property type="entry name" value="Rhodopsin_dom_fungi"/>
</dbReference>
<proteinExistence type="inferred from homology"/>
<reference evidence="9 10" key="1">
    <citation type="submission" date="2018-05" db="EMBL/GenBank/DDBJ databases">
        <title>Draft genome sequence of Scytalidium lignicola DSM 105466, a ubiquitous saprotrophic fungus.</title>
        <authorList>
            <person name="Buettner E."/>
            <person name="Gebauer A.M."/>
            <person name="Hofrichter M."/>
            <person name="Liers C."/>
            <person name="Kellner H."/>
        </authorList>
    </citation>
    <scope>NUCLEOTIDE SEQUENCE [LARGE SCALE GENOMIC DNA]</scope>
    <source>
        <strain evidence="9 10">DSM 105466</strain>
    </source>
</reference>
<name>A0A3E2H864_SCYLI</name>
<dbReference type="EMBL" id="NCSJ02000123">
    <property type="protein sequence ID" value="RFU29596.1"/>
    <property type="molecule type" value="Genomic_DNA"/>
</dbReference>
<evidence type="ECO:0000259" key="8">
    <source>
        <dbReference type="Pfam" id="PF20684"/>
    </source>
</evidence>
<keyword evidence="4 7" id="KW-0472">Membrane</keyword>
<dbReference type="AlphaFoldDB" id="A0A3E2H864"/>
<dbReference type="OMA" id="VIIGCSP"/>
<comment type="caution">
    <text evidence="9">The sequence shown here is derived from an EMBL/GenBank/DDBJ whole genome shotgun (WGS) entry which is preliminary data.</text>
</comment>
<feature type="compositionally biased region" description="Polar residues" evidence="6">
    <location>
        <begin position="424"/>
        <end position="435"/>
    </location>
</feature>
<feature type="non-terminal residue" evidence="9">
    <location>
        <position position="443"/>
    </location>
</feature>
<dbReference type="InterPro" id="IPR052337">
    <property type="entry name" value="SAT4-like"/>
</dbReference>
<feature type="domain" description="Rhodopsin" evidence="8">
    <location>
        <begin position="119"/>
        <end position="365"/>
    </location>
</feature>
<feature type="transmembrane region" description="Helical" evidence="7">
    <location>
        <begin position="134"/>
        <end position="155"/>
    </location>
</feature>
<feature type="transmembrane region" description="Helical" evidence="7">
    <location>
        <begin position="306"/>
        <end position="326"/>
    </location>
</feature>
<evidence type="ECO:0000256" key="5">
    <source>
        <dbReference type="ARBA" id="ARBA00038359"/>
    </source>
</evidence>
<comment type="similarity">
    <text evidence="5">Belongs to the SAT4 family.</text>
</comment>
<gene>
    <name evidence="9" type="ORF">B7463_g6733</name>
</gene>
<feature type="transmembrane region" description="Helical" evidence="7">
    <location>
        <begin position="271"/>
        <end position="294"/>
    </location>
</feature>
<evidence type="ECO:0000256" key="7">
    <source>
        <dbReference type="SAM" id="Phobius"/>
    </source>
</evidence>
<organism evidence="9 10">
    <name type="scientific">Scytalidium lignicola</name>
    <name type="common">Hyphomycete</name>
    <dbReference type="NCBI Taxonomy" id="5539"/>
    <lineage>
        <taxon>Eukaryota</taxon>
        <taxon>Fungi</taxon>
        <taxon>Dikarya</taxon>
        <taxon>Ascomycota</taxon>
        <taxon>Pezizomycotina</taxon>
        <taxon>Leotiomycetes</taxon>
        <taxon>Leotiomycetes incertae sedis</taxon>
        <taxon>Scytalidium</taxon>
    </lineage>
</organism>
<evidence type="ECO:0000256" key="6">
    <source>
        <dbReference type="SAM" id="MobiDB-lite"/>
    </source>
</evidence>
<comment type="subcellular location">
    <subcellularLocation>
        <location evidence="1">Membrane</location>
        <topology evidence="1">Multi-pass membrane protein</topology>
    </subcellularLocation>
</comment>
<dbReference type="Pfam" id="PF20684">
    <property type="entry name" value="Fung_rhodopsin"/>
    <property type="match status" value="1"/>
</dbReference>